<evidence type="ECO:0000256" key="2">
    <source>
        <dbReference type="ARBA" id="ARBA00022840"/>
    </source>
</evidence>
<dbReference type="InterPro" id="IPR027417">
    <property type="entry name" value="P-loop_NTPase"/>
</dbReference>
<dbReference type="eggNOG" id="KOG3220">
    <property type="taxonomic scope" value="Eukaryota"/>
</dbReference>
<dbReference type="SUPFAM" id="SSF52540">
    <property type="entry name" value="P-loop containing nucleoside triphosphate hydrolases"/>
    <property type="match status" value="1"/>
</dbReference>
<evidence type="ECO:0000313" key="6">
    <source>
        <dbReference type="Proteomes" id="UP000006757"/>
    </source>
</evidence>
<dbReference type="EMBL" id="AMBO01000368">
    <property type="protein sequence ID" value="EKC99606.1"/>
    <property type="molecule type" value="Genomic_DNA"/>
</dbReference>
<evidence type="ECO:0000256" key="3">
    <source>
        <dbReference type="SAM" id="MobiDB-lite"/>
    </source>
</evidence>
<keyword evidence="4" id="KW-1133">Transmembrane helix</keyword>
<comment type="caution">
    <text evidence="5">The sequence shown here is derived from an EMBL/GenBank/DDBJ whole genome shotgun (WGS) entry which is preliminary data.</text>
</comment>
<dbReference type="AlphaFoldDB" id="K1VKA1"/>
<dbReference type="HAMAP" id="MF_00376">
    <property type="entry name" value="Dephospho_CoA_kinase"/>
    <property type="match status" value="1"/>
</dbReference>
<dbReference type="InterPro" id="IPR001977">
    <property type="entry name" value="Depp_CoAkinase"/>
</dbReference>
<dbReference type="HOGENOM" id="CLU_057180_0_1_1"/>
<name>K1VKA1_TRIAC</name>
<dbReference type="CDD" id="cd02022">
    <property type="entry name" value="DPCK"/>
    <property type="match status" value="1"/>
</dbReference>
<dbReference type="GO" id="GO:0004140">
    <property type="term" value="F:dephospho-CoA kinase activity"/>
    <property type="evidence" value="ECO:0007669"/>
    <property type="project" value="InterPro"/>
</dbReference>
<dbReference type="GO" id="GO:0005524">
    <property type="term" value="F:ATP binding"/>
    <property type="evidence" value="ECO:0007669"/>
    <property type="project" value="UniProtKB-KW"/>
</dbReference>
<evidence type="ECO:0000313" key="5">
    <source>
        <dbReference type="EMBL" id="EKC99606.1"/>
    </source>
</evidence>
<dbReference type="Pfam" id="PF01121">
    <property type="entry name" value="CoaE"/>
    <property type="match status" value="1"/>
</dbReference>
<dbReference type="OMA" id="PEEHEMQ"/>
<feature type="transmembrane region" description="Helical" evidence="4">
    <location>
        <begin position="204"/>
        <end position="229"/>
    </location>
</feature>
<accession>K1VKA1</accession>
<keyword evidence="1" id="KW-0547">Nucleotide-binding</keyword>
<keyword evidence="4" id="KW-0812">Transmembrane</keyword>
<protein>
    <submittedName>
        <fullName evidence="5">Dephospho-CoA kinase</fullName>
    </submittedName>
</protein>
<dbReference type="STRING" id="1220162.K1VKA1"/>
<keyword evidence="4" id="KW-0472">Membrane</keyword>
<feature type="region of interest" description="Disordered" evidence="3">
    <location>
        <begin position="239"/>
        <end position="264"/>
    </location>
</feature>
<dbReference type="PROSITE" id="PS51219">
    <property type="entry name" value="DPCK"/>
    <property type="match status" value="1"/>
</dbReference>
<organism evidence="5 6">
    <name type="scientific">Trichosporon asahii var. asahii (strain CBS 8904)</name>
    <name type="common">Yeast</name>
    <dbReference type="NCBI Taxonomy" id="1220162"/>
    <lineage>
        <taxon>Eukaryota</taxon>
        <taxon>Fungi</taxon>
        <taxon>Dikarya</taxon>
        <taxon>Basidiomycota</taxon>
        <taxon>Agaricomycotina</taxon>
        <taxon>Tremellomycetes</taxon>
        <taxon>Trichosporonales</taxon>
        <taxon>Trichosporonaceae</taxon>
        <taxon>Trichosporon</taxon>
    </lineage>
</organism>
<dbReference type="OrthoDB" id="247245at2759"/>
<evidence type="ECO:0000256" key="4">
    <source>
        <dbReference type="SAM" id="Phobius"/>
    </source>
</evidence>
<dbReference type="InParanoid" id="K1VKA1"/>
<dbReference type="NCBIfam" id="TIGR00152">
    <property type="entry name" value="dephospho-CoA kinase"/>
    <property type="match status" value="1"/>
</dbReference>
<dbReference type="Proteomes" id="UP000006757">
    <property type="component" value="Unassembled WGS sequence"/>
</dbReference>
<dbReference type="PANTHER" id="PTHR10695">
    <property type="entry name" value="DEPHOSPHO-COA KINASE-RELATED"/>
    <property type="match status" value="1"/>
</dbReference>
<keyword evidence="2" id="KW-0067">ATP-binding</keyword>
<reference evidence="5 6" key="1">
    <citation type="journal article" date="2012" name="Eukaryot. Cell">
        <title>Genome sequence of the Trichosporon asahii environmental strain CBS 8904.</title>
        <authorList>
            <person name="Yang R.Y."/>
            <person name="Li H.T."/>
            <person name="Zhu H."/>
            <person name="Zhou G.P."/>
            <person name="Wang M."/>
            <person name="Wang L."/>
        </authorList>
    </citation>
    <scope>NUCLEOTIDE SEQUENCE [LARGE SCALE GENOMIC DNA]</scope>
    <source>
        <strain evidence="5 6">CBS 8904</strain>
    </source>
</reference>
<keyword evidence="5" id="KW-0808">Transferase</keyword>
<keyword evidence="6" id="KW-1185">Reference proteome</keyword>
<dbReference type="FunCoup" id="K1VKA1">
    <property type="interactions" value="164"/>
</dbReference>
<dbReference type="GO" id="GO:0015937">
    <property type="term" value="P:coenzyme A biosynthetic process"/>
    <property type="evidence" value="ECO:0007669"/>
    <property type="project" value="InterPro"/>
</dbReference>
<dbReference type="PANTHER" id="PTHR10695:SF46">
    <property type="entry name" value="BIFUNCTIONAL COENZYME A SYNTHASE-RELATED"/>
    <property type="match status" value="1"/>
</dbReference>
<keyword evidence="5" id="KW-0418">Kinase</keyword>
<gene>
    <name evidence="5" type="ORF">A1Q2_06142</name>
</gene>
<dbReference type="Gene3D" id="3.40.50.300">
    <property type="entry name" value="P-loop containing nucleotide triphosphate hydrolases"/>
    <property type="match status" value="1"/>
</dbReference>
<proteinExistence type="inferred from homology"/>
<evidence type="ECO:0000256" key="1">
    <source>
        <dbReference type="ARBA" id="ARBA00022741"/>
    </source>
</evidence>
<sequence length="264" mass="29784">MLVVGLTGGIATDILARDVIAPGTSGFRMVVDHFGADRVLNSDGSLNRSAIGEIVFKDRDERNWLNGVVHPRVRRAMVVGILKAWLRGEWCVILDVPLLIEAGLWKWVGEVVVVYIFEQGSCLADSSNEKLQLSRLLSRPPIPPNPPLTETQAKDRMAAQMPMSAKLNYATSVIDNSGTLADLEAQVDRVVARWKQQQGGSTGWWWRLCWLVPPVGLVAGWISLLRTYFRAKKVRRRSRGEVEQRRQRPEEHEMQPLRKKSILE</sequence>